<sequence length="147" mass="14997">MLDKTPVKAPGGFAPAFALGQADAAGNLVLISADNPLPVAGASGPAATPPPPALEGETSQSLLAGPFDPAPGRPVYLQLDGQWTGTVRLSRSVDGGASRHPLTLAGADWGVFVDNACEPAWEEYEASAALYLDIVLNSGALAYRVSQ</sequence>
<organism evidence="2 3">
    <name type="scientific">Parapontixanthobacter aurantiacus</name>
    <dbReference type="NCBI Taxonomy" id="1463599"/>
    <lineage>
        <taxon>Bacteria</taxon>
        <taxon>Pseudomonadati</taxon>
        <taxon>Pseudomonadota</taxon>
        <taxon>Alphaproteobacteria</taxon>
        <taxon>Sphingomonadales</taxon>
        <taxon>Erythrobacteraceae</taxon>
        <taxon>Parapontixanthobacter</taxon>
    </lineage>
</organism>
<protein>
    <submittedName>
        <fullName evidence="2">Uncharacterized protein</fullName>
    </submittedName>
</protein>
<comment type="caution">
    <text evidence="2">The sequence shown here is derived from an EMBL/GenBank/DDBJ whole genome shotgun (WGS) entry which is preliminary data.</text>
</comment>
<reference evidence="2 3" key="1">
    <citation type="submission" date="2019-12" db="EMBL/GenBank/DDBJ databases">
        <title>Genomic-based taxomic classification of the family Erythrobacteraceae.</title>
        <authorList>
            <person name="Xu L."/>
        </authorList>
    </citation>
    <scope>NUCLEOTIDE SEQUENCE [LARGE SCALE GENOMIC DNA]</scope>
    <source>
        <strain evidence="2 3">MCCC 1A09962</strain>
    </source>
</reference>
<proteinExistence type="predicted"/>
<dbReference type="Proteomes" id="UP000433104">
    <property type="component" value="Unassembled WGS sequence"/>
</dbReference>
<evidence type="ECO:0000313" key="3">
    <source>
        <dbReference type="Proteomes" id="UP000433104"/>
    </source>
</evidence>
<accession>A0A844ZI47</accession>
<dbReference type="OrthoDB" id="7565359at2"/>
<evidence type="ECO:0000256" key="1">
    <source>
        <dbReference type="SAM" id="MobiDB-lite"/>
    </source>
</evidence>
<evidence type="ECO:0000313" key="2">
    <source>
        <dbReference type="EMBL" id="MXO86660.1"/>
    </source>
</evidence>
<dbReference type="EMBL" id="WTYW01000003">
    <property type="protein sequence ID" value="MXO86660.1"/>
    <property type="molecule type" value="Genomic_DNA"/>
</dbReference>
<keyword evidence="3" id="KW-1185">Reference proteome</keyword>
<feature type="region of interest" description="Disordered" evidence="1">
    <location>
        <begin position="40"/>
        <end position="60"/>
    </location>
</feature>
<gene>
    <name evidence="2" type="ORF">GRI38_11555</name>
</gene>
<dbReference type="AlphaFoldDB" id="A0A844ZI47"/>
<name>A0A844ZI47_9SPHN</name>
<dbReference type="RefSeq" id="WP_160684013.1">
    <property type="nucleotide sequence ID" value="NZ_WTYW01000003.1"/>
</dbReference>